<organism evidence="1 2">
    <name type="scientific">Eubacterium ramulus</name>
    <dbReference type="NCBI Taxonomy" id="39490"/>
    <lineage>
        <taxon>Bacteria</taxon>
        <taxon>Bacillati</taxon>
        <taxon>Bacillota</taxon>
        <taxon>Clostridia</taxon>
        <taxon>Eubacteriales</taxon>
        <taxon>Eubacteriaceae</taxon>
        <taxon>Eubacterium</taxon>
    </lineage>
</organism>
<dbReference type="Proteomes" id="UP000431304">
    <property type="component" value="Unassembled WGS sequence"/>
</dbReference>
<proteinExistence type="predicted"/>
<dbReference type="RefSeq" id="WP_154315178.1">
    <property type="nucleotide sequence ID" value="NZ_WKRA01000040.1"/>
</dbReference>
<sequence>MAKAKKMTTVTGNGSRLEQLENLAKVLAKQIDVCANGLGDGAKLMPPLAKQYRETIKEIEEIRGVADDDDEIGRILSTREADGKSGAVR</sequence>
<evidence type="ECO:0000313" key="1">
    <source>
        <dbReference type="EMBL" id="MSD17366.1"/>
    </source>
</evidence>
<protein>
    <submittedName>
        <fullName evidence="1">Uncharacterized protein</fullName>
    </submittedName>
</protein>
<gene>
    <name evidence="1" type="ORF">GKE72_15155</name>
</gene>
<dbReference type="AlphaFoldDB" id="A0A844E5W1"/>
<reference evidence="1 2" key="1">
    <citation type="journal article" date="2019" name="Nat. Med.">
        <title>A library of human gut bacterial isolates paired with longitudinal multiomics data enables mechanistic microbiome research.</title>
        <authorList>
            <person name="Poyet M."/>
            <person name="Groussin M."/>
            <person name="Gibbons S.M."/>
            <person name="Avila-Pacheco J."/>
            <person name="Jiang X."/>
            <person name="Kearney S.M."/>
            <person name="Perrotta A.R."/>
            <person name="Berdy B."/>
            <person name="Zhao S."/>
            <person name="Lieberman T.D."/>
            <person name="Swanson P.K."/>
            <person name="Smith M."/>
            <person name="Roesemann S."/>
            <person name="Alexander J.E."/>
            <person name="Rich S.A."/>
            <person name="Livny J."/>
            <person name="Vlamakis H."/>
            <person name="Clish C."/>
            <person name="Bullock K."/>
            <person name="Deik A."/>
            <person name="Scott J."/>
            <person name="Pierce K.A."/>
            <person name="Xavier R.J."/>
            <person name="Alm E.J."/>
        </authorList>
    </citation>
    <scope>NUCLEOTIDE SEQUENCE [LARGE SCALE GENOMIC DNA]</scope>
    <source>
        <strain evidence="1 2">BIOML-A3</strain>
    </source>
</reference>
<evidence type="ECO:0000313" key="2">
    <source>
        <dbReference type="Proteomes" id="UP000431304"/>
    </source>
</evidence>
<accession>A0A844E5W1</accession>
<comment type="caution">
    <text evidence="1">The sequence shown here is derived from an EMBL/GenBank/DDBJ whole genome shotgun (WGS) entry which is preliminary data.</text>
</comment>
<name>A0A844E5W1_EUBRA</name>
<dbReference type="EMBL" id="WKRA01000040">
    <property type="protein sequence ID" value="MSD17366.1"/>
    <property type="molecule type" value="Genomic_DNA"/>
</dbReference>